<evidence type="ECO:0000313" key="2">
    <source>
        <dbReference type="Proteomes" id="UP000814033"/>
    </source>
</evidence>
<proteinExistence type="predicted"/>
<name>A0ACB8RBL8_9AGAM</name>
<organism evidence="1 2">
    <name type="scientific">Auriscalpium vulgare</name>
    <dbReference type="NCBI Taxonomy" id="40419"/>
    <lineage>
        <taxon>Eukaryota</taxon>
        <taxon>Fungi</taxon>
        <taxon>Dikarya</taxon>
        <taxon>Basidiomycota</taxon>
        <taxon>Agaricomycotina</taxon>
        <taxon>Agaricomycetes</taxon>
        <taxon>Russulales</taxon>
        <taxon>Auriscalpiaceae</taxon>
        <taxon>Auriscalpium</taxon>
    </lineage>
</organism>
<reference evidence="1" key="1">
    <citation type="submission" date="2021-02" db="EMBL/GenBank/DDBJ databases">
        <authorList>
            <consortium name="DOE Joint Genome Institute"/>
            <person name="Ahrendt S."/>
            <person name="Looney B.P."/>
            <person name="Miyauchi S."/>
            <person name="Morin E."/>
            <person name="Drula E."/>
            <person name="Courty P.E."/>
            <person name="Chicoki N."/>
            <person name="Fauchery L."/>
            <person name="Kohler A."/>
            <person name="Kuo A."/>
            <person name="Labutti K."/>
            <person name="Pangilinan J."/>
            <person name="Lipzen A."/>
            <person name="Riley R."/>
            <person name="Andreopoulos W."/>
            <person name="He G."/>
            <person name="Johnson J."/>
            <person name="Barry K.W."/>
            <person name="Grigoriev I.V."/>
            <person name="Nagy L."/>
            <person name="Hibbett D."/>
            <person name="Henrissat B."/>
            <person name="Matheny P.B."/>
            <person name="Labbe J."/>
            <person name="Martin F."/>
        </authorList>
    </citation>
    <scope>NUCLEOTIDE SEQUENCE</scope>
    <source>
        <strain evidence="1">FP105234-sp</strain>
    </source>
</reference>
<protein>
    <submittedName>
        <fullName evidence="1">Uncharacterized protein</fullName>
    </submittedName>
</protein>
<sequence>MLRSSLGIAILALTHLTISPRRKASSLQPTDSHGMIKNWDGPRVSGERLNIDSPLTSEAPHPSLSPSPSTLPSPCAVGDTVMPWLGAHTRRCVT</sequence>
<dbReference type="Proteomes" id="UP000814033">
    <property type="component" value="Unassembled WGS sequence"/>
</dbReference>
<accession>A0ACB8RBL8</accession>
<keyword evidence="2" id="KW-1185">Reference proteome</keyword>
<reference evidence="1" key="2">
    <citation type="journal article" date="2022" name="New Phytol.">
        <title>Evolutionary transition to the ectomycorrhizal habit in the genomes of a hyperdiverse lineage of mushroom-forming fungi.</title>
        <authorList>
            <person name="Looney B."/>
            <person name="Miyauchi S."/>
            <person name="Morin E."/>
            <person name="Drula E."/>
            <person name="Courty P.E."/>
            <person name="Kohler A."/>
            <person name="Kuo A."/>
            <person name="LaButti K."/>
            <person name="Pangilinan J."/>
            <person name="Lipzen A."/>
            <person name="Riley R."/>
            <person name="Andreopoulos W."/>
            <person name="He G."/>
            <person name="Johnson J."/>
            <person name="Nolan M."/>
            <person name="Tritt A."/>
            <person name="Barry K.W."/>
            <person name="Grigoriev I.V."/>
            <person name="Nagy L.G."/>
            <person name="Hibbett D."/>
            <person name="Henrissat B."/>
            <person name="Matheny P.B."/>
            <person name="Labbe J."/>
            <person name="Martin F.M."/>
        </authorList>
    </citation>
    <scope>NUCLEOTIDE SEQUENCE</scope>
    <source>
        <strain evidence="1">FP105234-sp</strain>
    </source>
</reference>
<dbReference type="EMBL" id="MU276147">
    <property type="protein sequence ID" value="KAI0041061.1"/>
    <property type="molecule type" value="Genomic_DNA"/>
</dbReference>
<comment type="caution">
    <text evidence="1">The sequence shown here is derived from an EMBL/GenBank/DDBJ whole genome shotgun (WGS) entry which is preliminary data.</text>
</comment>
<evidence type="ECO:0000313" key="1">
    <source>
        <dbReference type="EMBL" id="KAI0041061.1"/>
    </source>
</evidence>
<gene>
    <name evidence="1" type="ORF">FA95DRAFT_780269</name>
</gene>